<evidence type="ECO:0000313" key="12">
    <source>
        <dbReference type="Proteomes" id="UP000051574"/>
    </source>
</evidence>
<dbReference type="GO" id="GO:0000462">
    <property type="term" value="P:maturation of SSU-rRNA from tricistronic rRNA transcript (SSU-rRNA, 5.8S rRNA, LSU-rRNA)"/>
    <property type="evidence" value="ECO:0007669"/>
    <property type="project" value="TreeGrafter"/>
</dbReference>
<dbReference type="GO" id="GO:0003724">
    <property type="term" value="F:RNA helicase activity"/>
    <property type="evidence" value="ECO:0007669"/>
    <property type="project" value="UniProtKB-EC"/>
</dbReference>
<name>A0A0T6B286_9SCAR</name>
<keyword evidence="3" id="KW-0547">Nucleotide-binding</keyword>
<sequence length="955" mass="108745">NVADVPKIVEGTLKKDEKMDKENAGNKITTKDGGKKNNENVEAKPIIRKPAVFIEVDRSDEIQKARLKLPILAEEQQIMEVINDNSVIIVAGETGSGKTTQVPQFLYEAGYALKKMIGITEPRRVAAISMSKRVAEEMNLSSEEISYLIRFEGNVTENTKIKFMTDGVLFRELKKDFLLTKYSVIILDEAHERSVYTDVLVGMLSRIVPLRHKRNDPLKLIIMSATLRIQDFTENRRLFKVAPPVINVEARQFPVTIHFNKRTNENYVKEALRKTTKIHTTLPEGGILVFVTGQREVNHLVHKLRSLFPLKRRDRVLTIAKGLDKEKTVEEESTDDETFEEKLEKIVKRQKKNKIKIVPEIDLDEYKVGDEENDSNDEENFLSEDEDMDDDVISAPVNAQPLWVLPLYSFLPTHKQAEVFREPPSGCRLCIVSTNVAETSLTIPNIKYVVDTGKTKVKLYDKVTGVTTYVIDWTSKASADQRAGRAGRTGPGHCYRLYSSAVFNDVFQHFSVPEIQRKPIDDLYLQMKCMHLDKIVNFPFPTAPDLMQLKTAESRLEALELLENSKVTPAGRAVAKFPVLPRYGKMLALSLQFDLLPYTICVVAALSVQEVLLETPIGPSSGDVQEKWYTKRRKWVGQGDSLLLGDLMVLLKAVGGAEYANSKGKLQKFCQDNGLRYKAVLEIRKLRIQLTNEINAIVPNLDAVVDPQLAPPTDLQAKLLRQIFLCGTGNQVAKKMDADEIKDKENKAKYKYAYKANDMEDPVFLHRGSVLKKTLPEYVIYQEVYETNKMYIRGITAVEPEWLAAYVPKLCNLAKPHADPEPWYEESSGKVKCIISGTFGRQAWPLRNAEVDYPKSVEAYKWFTKFFLEGKVFTRLDKYNQSLLQPASVVTKPWARLQPRIVKILNRMTSMDCKSRKDVEKVWEKDPKFLLEEYLLWLPASTHSIVSLTWPPLNP</sequence>
<dbReference type="AlphaFoldDB" id="A0A0T6B286"/>
<dbReference type="CDD" id="cd18791">
    <property type="entry name" value="SF2_C_RHA"/>
    <property type="match status" value="1"/>
</dbReference>
<dbReference type="PROSITE" id="PS51192">
    <property type="entry name" value="HELICASE_ATP_BIND_1"/>
    <property type="match status" value="1"/>
</dbReference>
<feature type="domain" description="Helicase ATP-binding" evidence="9">
    <location>
        <begin position="79"/>
        <end position="245"/>
    </location>
</feature>
<evidence type="ECO:0000256" key="4">
    <source>
        <dbReference type="ARBA" id="ARBA00022801"/>
    </source>
</evidence>
<feature type="domain" description="Helicase C-terminal" evidence="10">
    <location>
        <begin position="338"/>
        <end position="531"/>
    </location>
</feature>
<evidence type="ECO:0000256" key="3">
    <source>
        <dbReference type="ARBA" id="ARBA00022741"/>
    </source>
</evidence>
<dbReference type="CDD" id="cd17982">
    <property type="entry name" value="DEXHc_DHX37"/>
    <property type="match status" value="1"/>
</dbReference>
<dbReference type="Gene3D" id="3.40.50.300">
    <property type="entry name" value="P-loop containing nucleotide triphosphate hydrolases"/>
    <property type="match status" value="3"/>
</dbReference>
<gene>
    <name evidence="11" type="ORF">AMK59_5455</name>
</gene>
<evidence type="ECO:0000259" key="10">
    <source>
        <dbReference type="PROSITE" id="PS51194"/>
    </source>
</evidence>
<evidence type="ECO:0000313" key="11">
    <source>
        <dbReference type="EMBL" id="KRT81484.1"/>
    </source>
</evidence>
<dbReference type="PANTHER" id="PTHR18934">
    <property type="entry name" value="ATP-DEPENDENT RNA HELICASE"/>
    <property type="match status" value="1"/>
</dbReference>
<feature type="non-terminal residue" evidence="11">
    <location>
        <position position="1"/>
    </location>
</feature>
<organism evidence="11 12">
    <name type="scientific">Oryctes borbonicus</name>
    <dbReference type="NCBI Taxonomy" id="1629725"/>
    <lineage>
        <taxon>Eukaryota</taxon>
        <taxon>Metazoa</taxon>
        <taxon>Ecdysozoa</taxon>
        <taxon>Arthropoda</taxon>
        <taxon>Hexapoda</taxon>
        <taxon>Insecta</taxon>
        <taxon>Pterygota</taxon>
        <taxon>Neoptera</taxon>
        <taxon>Endopterygota</taxon>
        <taxon>Coleoptera</taxon>
        <taxon>Polyphaga</taxon>
        <taxon>Scarabaeiformia</taxon>
        <taxon>Scarabaeidae</taxon>
        <taxon>Dynastinae</taxon>
        <taxon>Oryctes</taxon>
    </lineage>
</organism>
<dbReference type="Pfam" id="PF21010">
    <property type="entry name" value="HA2_C"/>
    <property type="match status" value="1"/>
</dbReference>
<evidence type="ECO:0000256" key="6">
    <source>
        <dbReference type="ARBA" id="ARBA00022840"/>
    </source>
</evidence>
<dbReference type="Gene3D" id="1.20.120.1080">
    <property type="match status" value="1"/>
</dbReference>
<dbReference type="InterPro" id="IPR014001">
    <property type="entry name" value="Helicase_ATP-bd"/>
</dbReference>
<keyword evidence="4" id="KW-0378">Hydrolase</keyword>
<dbReference type="EMBL" id="LJIG01016144">
    <property type="protein sequence ID" value="KRT81484.1"/>
    <property type="molecule type" value="Genomic_DNA"/>
</dbReference>
<dbReference type="SUPFAM" id="SSF52540">
    <property type="entry name" value="P-loop containing nucleoside triphosphate hydrolases"/>
    <property type="match status" value="1"/>
</dbReference>
<dbReference type="InterPro" id="IPR056371">
    <property type="entry name" value="DHX37-like_C"/>
</dbReference>
<comment type="catalytic activity">
    <reaction evidence="7">
        <text>ATP + H2O = ADP + phosphate + H(+)</text>
        <dbReference type="Rhea" id="RHEA:13065"/>
        <dbReference type="ChEBI" id="CHEBI:15377"/>
        <dbReference type="ChEBI" id="CHEBI:15378"/>
        <dbReference type="ChEBI" id="CHEBI:30616"/>
        <dbReference type="ChEBI" id="CHEBI:43474"/>
        <dbReference type="ChEBI" id="CHEBI:456216"/>
        <dbReference type="EC" id="3.6.4.13"/>
    </reaction>
</comment>
<dbReference type="SMART" id="SM00490">
    <property type="entry name" value="HELICc"/>
    <property type="match status" value="1"/>
</dbReference>
<feature type="region of interest" description="Disordered" evidence="8">
    <location>
        <begin position="1"/>
        <end position="41"/>
    </location>
</feature>
<dbReference type="FunFam" id="3.40.50.300:FF:000637">
    <property type="entry name" value="ATP-dependent RNA helicase DHX37/DHR1"/>
    <property type="match status" value="1"/>
</dbReference>
<dbReference type="PROSITE" id="PS00690">
    <property type="entry name" value="DEAH_ATP_HELICASE"/>
    <property type="match status" value="1"/>
</dbReference>
<dbReference type="Pfam" id="PF00270">
    <property type="entry name" value="DEAD"/>
    <property type="match status" value="1"/>
</dbReference>
<evidence type="ECO:0000256" key="1">
    <source>
        <dbReference type="ARBA" id="ARBA00008792"/>
    </source>
</evidence>
<dbReference type="InterPro" id="IPR001650">
    <property type="entry name" value="Helicase_C-like"/>
</dbReference>
<dbReference type="GO" id="GO:0005730">
    <property type="term" value="C:nucleolus"/>
    <property type="evidence" value="ECO:0007669"/>
    <property type="project" value="TreeGrafter"/>
</dbReference>
<protein>
    <recommendedName>
        <fullName evidence="2">RNA helicase</fullName>
        <ecNumber evidence="2">3.6.4.13</ecNumber>
    </recommendedName>
</protein>
<dbReference type="Pfam" id="PF00271">
    <property type="entry name" value="Helicase_C"/>
    <property type="match status" value="1"/>
</dbReference>
<dbReference type="GO" id="GO:0003723">
    <property type="term" value="F:RNA binding"/>
    <property type="evidence" value="ECO:0007669"/>
    <property type="project" value="TreeGrafter"/>
</dbReference>
<dbReference type="EC" id="3.6.4.13" evidence="2"/>
<dbReference type="PANTHER" id="PTHR18934:SF99">
    <property type="entry name" value="ATP-DEPENDENT RNA HELICASE DHX37-RELATED"/>
    <property type="match status" value="1"/>
</dbReference>
<dbReference type="OrthoDB" id="10025033at2759"/>
<evidence type="ECO:0000256" key="8">
    <source>
        <dbReference type="SAM" id="MobiDB-lite"/>
    </source>
</evidence>
<dbReference type="InterPro" id="IPR002464">
    <property type="entry name" value="DNA/RNA_helicase_DEAH_CS"/>
</dbReference>
<dbReference type="InterPro" id="IPR011709">
    <property type="entry name" value="DEAD-box_helicase_OB_fold"/>
</dbReference>
<comment type="caution">
    <text evidence="11">The sequence shown here is derived from an EMBL/GenBank/DDBJ whole genome shotgun (WGS) entry which is preliminary data.</text>
</comment>
<dbReference type="SMART" id="SM00487">
    <property type="entry name" value="DEXDc"/>
    <property type="match status" value="1"/>
</dbReference>
<evidence type="ECO:0000259" key="9">
    <source>
        <dbReference type="PROSITE" id="PS51192"/>
    </source>
</evidence>
<keyword evidence="12" id="KW-1185">Reference proteome</keyword>
<reference evidence="11 12" key="1">
    <citation type="submission" date="2015-09" db="EMBL/GenBank/DDBJ databases">
        <title>Draft genome of the scarab beetle Oryctes borbonicus.</title>
        <authorList>
            <person name="Meyer J.M."/>
            <person name="Markov G.V."/>
            <person name="Baskaran P."/>
            <person name="Herrmann M."/>
            <person name="Sommer R.J."/>
            <person name="Roedelsperger C."/>
        </authorList>
    </citation>
    <scope>NUCLEOTIDE SEQUENCE [LARGE SCALE GENOMIC DNA]</scope>
    <source>
        <strain evidence="11">OB123</strain>
        <tissue evidence="11">Whole animal</tissue>
    </source>
</reference>
<dbReference type="InterPro" id="IPR007502">
    <property type="entry name" value="Helicase-assoc_dom"/>
</dbReference>
<proteinExistence type="inferred from homology"/>
<dbReference type="PROSITE" id="PS51194">
    <property type="entry name" value="HELICASE_CTER"/>
    <property type="match status" value="1"/>
</dbReference>
<evidence type="ECO:0000256" key="7">
    <source>
        <dbReference type="ARBA" id="ARBA00047984"/>
    </source>
</evidence>
<dbReference type="Pfam" id="PF07717">
    <property type="entry name" value="OB_NTP_bind"/>
    <property type="match status" value="1"/>
</dbReference>
<dbReference type="InterPro" id="IPR011545">
    <property type="entry name" value="DEAD/DEAH_box_helicase_dom"/>
</dbReference>
<dbReference type="Proteomes" id="UP000051574">
    <property type="component" value="Unassembled WGS sequence"/>
</dbReference>
<dbReference type="GO" id="GO:0016787">
    <property type="term" value="F:hydrolase activity"/>
    <property type="evidence" value="ECO:0007669"/>
    <property type="project" value="UniProtKB-KW"/>
</dbReference>
<dbReference type="GO" id="GO:0005524">
    <property type="term" value="F:ATP binding"/>
    <property type="evidence" value="ECO:0007669"/>
    <property type="project" value="UniProtKB-KW"/>
</dbReference>
<dbReference type="Pfam" id="PF23362">
    <property type="entry name" value="DHX37_C"/>
    <property type="match status" value="1"/>
</dbReference>
<dbReference type="InterPro" id="IPR027417">
    <property type="entry name" value="P-loop_NTPase"/>
</dbReference>
<feature type="compositionally biased region" description="Basic and acidic residues" evidence="8">
    <location>
        <begin position="12"/>
        <end position="41"/>
    </location>
</feature>
<comment type="similarity">
    <text evidence="1">Belongs to the DEAD box helicase family. DEAH subfamily.</text>
</comment>
<evidence type="ECO:0000256" key="5">
    <source>
        <dbReference type="ARBA" id="ARBA00022806"/>
    </source>
</evidence>
<keyword evidence="5 11" id="KW-0347">Helicase</keyword>
<evidence type="ECO:0000256" key="2">
    <source>
        <dbReference type="ARBA" id="ARBA00012552"/>
    </source>
</evidence>
<accession>A0A0T6B286</accession>
<dbReference type="SMART" id="SM00847">
    <property type="entry name" value="HA2"/>
    <property type="match status" value="1"/>
</dbReference>
<keyword evidence="6" id="KW-0067">ATP-binding</keyword>